<dbReference type="PANTHER" id="PTHR34448">
    <property type="entry name" value="AMINOPEPTIDASE"/>
    <property type="match status" value="1"/>
</dbReference>
<name>A0A1G9WX18_9BACI</name>
<evidence type="ECO:0000256" key="4">
    <source>
        <dbReference type="ARBA" id="ARBA00008236"/>
    </source>
</evidence>
<evidence type="ECO:0000256" key="3">
    <source>
        <dbReference type="ARBA" id="ARBA00001947"/>
    </source>
</evidence>
<proteinExistence type="inferred from homology"/>
<dbReference type="GO" id="GO:0004177">
    <property type="term" value="F:aminopeptidase activity"/>
    <property type="evidence" value="ECO:0007669"/>
    <property type="project" value="UniProtKB-KW"/>
</dbReference>
<dbReference type="PANTHER" id="PTHR34448:SF3">
    <property type="entry name" value="AMINOPEPTIDASE AMPS"/>
    <property type="match status" value="1"/>
</dbReference>
<dbReference type="GO" id="GO:0046872">
    <property type="term" value="F:metal ion binding"/>
    <property type="evidence" value="ECO:0007669"/>
    <property type="project" value="UniProtKB-KW"/>
</dbReference>
<dbReference type="Proteomes" id="UP000199334">
    <property type="component" value="Unassembled WGS sequence"/>
</dbReference>
<evidence type="ECO:0000313" key="11">
    <source>
        <dbReference type="Proteomes" id="UP000199334"/>
    </source>
</evidence>
<evidence type="ECO:0000256" key="8">
    <source>
        <dbReference type="ARBA" id="ARBA00022801"/>
    </source>
</evidence>
<keyword evidence="7" id="KW-0479">Metal-binding</keyword>
<dbReference type="InterPro" id="IPR052170">
    <property type="entry name" value="M29_Exopeptidase"/>
</dbReference>
<dbReference type="InterPro" id="IPR000787">
    <property type="entry name" value="Peptidase_M29"/>
</dbReference>
<reference evidence="10 11" key="1">
    <citation type="submission" date="2016-10" db="EMBL/GenBank/DDBJ databases">
        <authorList>
            <person name="de Groot N.N."/>
        </authorList>
    </citation>
    <scope>NUCLEOTIDE SEQUENCE [LARGE SCALE GENOMIC DNA]</scope>
    <source>
        <strain evidence="10 11">CGMCC 1.3442</strain>
    </source>
</reference>
<evidence type="ECO:0000256" key="2">
    <source>
        <dbReference type="ARBA" id="ARBA00001946"/>
    </source>
</evidence>
<gene>
    <name evidence="10" type="ORF">SAMN05216498_0922</name>
</gene>
<dbReference type="PRINTS" id="PR00919">
    <property type="entry name" value="THERMOPTASE"/>
</dbReference>
<evidence type="ECO:0000256" key="9">
    <source>
        <dbReference type="ARBA" id="ARBA00023049"/>
    </source>
</evidence>
<evidence type="ECO:0000256" key="5">
    <source>
        <dbReference type="ARBA" id="ARBA00022438"/>
    </source>
</evidence>
<dbReference type="AlphaFoldDB" id="A0A1G9WX18"/>
<comment type="similarity">
    <text evidence="4">Belongs to the peptidase M29 family.</text>
</comment>
<keyword evidence="8" id="KW-0378">Hydrolase</keyword>
<sequence length="412" mass="46168">MMIPTKEQLTKYAKLTIQKGVNIQEGQSLYINAPIEAREFVHYVVDAAYDAGAEGVLVNWSDEYLTRQKYDREPIHILENVPDWLVDKQVSHVKDGGAILSVYAPNPDLLEGVDPERVAKATKASGQALSEYRSYMMNDRVQWSIVSVPTEKWAKKIFSDKDVNQAVTDLWEQIFSIVRVDQDDPIEAWNKHNATLYQIRDYLNDKQYRALEFQSETANMTIELPEGHIWAGGGAIAENGAEFNPNMPTEEVFTAPHREGINGTVKNTKPLNYNGNLIDGFTLTFEKGKVVNFEAEQGADTLKHLLETDDGAVRIGEIALVPHSSPISQSDLIFFNTLYDENASCHMALGEAYPTNLKDGEKLSQDELREKGINTSLIHEDFMIGSADLVVYGVTEDGQKEPIIENGNWAIV</sequence>
<organism evidence="10 11">
    <name type="scientific">Tenuibacillus multivorans</name>
    <dbReference type="NCBI Taxonomy" id="237069"/>
    <lineage>
        <taxon>Bacteria</taxon>
        <taxon>Bacillati</taxon>
        <taxon>Bacillota</taxon>
        <taxon>Bacilli</taxon>
        <taxon>Bacillales</taxon>
        <taxon>Bacillaceae</taxon>
        <taxon>Tenuibacillus</taxon>
    </lineage>
</organism>
<evidence type="ECO:0000256" key="7">
    <source>
        <dbReference type="ARBA" id="ARBA00022723"/>
    </source>
</evidence>
<keyword evidence="11" id="KW-1185">Reference proteome</keyword>
<comment type="cofactor">
    <cofactor evidence="1">
        <name>Co(2+)</name>
        <dbReference type="ChEBI" id="CHEBI:48828"/>
    </cofactor>
</comment>
<accession>A0A1G9WX18</accession>
<evidence type="ECO:0000256" key="1">
    <source>
        <dbReference type="ARBA" id="ARBA00001941"/>
    </source>
</evidence>
<dbReference type="SUPFAM" id="SSF144052">
    <property type="entry name" value="Thermophilic metalloprotease-like"/>
    <property type="match status" value="1"/>
</dbReference>
<comment type="cofactor">
    <cofactor evidence="2">
        <name>Mg(2+)</name>
        <dbReference type="ChEBI" id="CHEBI:18420"/>
    </cofactor>
</comment>
<keyword evidence="6" id="KW-0645">Protease</keyword>
<keyword evidence="9" id="KW-0482">Metalloprotease</keyword>
<evidence type="ECO:0000313" key="10">
    <source>
        <dbReference type="EMBL" id="SDM88969.1"/>
    </source>
</evidence>
<dbReference type="STRING" id="237069.SAMN05216498_0922"/>
<dbReference type="GO" id="GO:0008237">
    <property type="term" value="F:metallopeptidase activity"/>
    <property type="evidence" value="ECO:0007669"/>
    <property type="project" value="UniProtKB-KW"/>
</dbReference>
<dbReference type="EMBL" id="FNIG01000001">
    <property type="protein sequence ID" value="SDM88969.1"/>
    <property type="molecule type" value="Genomic_DNA"/>
</dbReference>
<dbReference type="InterPro" id="IPR035097">
    <property type="entry name" value="M29_N-terminal"/>
</dbReference>
<protein>
    <submittedName>
        <fullName evidence="10">Aminopeptidase</fullName>
    </submittedName>
</protein>
<comment type="cofactor">
    <cofactor evidence="3">
        <name>Zn(2+)</name>
        <dbReference type="ChEBI" id="CHEBI:29105"/>
    </cofactor>
</comment>
<dbReference type="Pfam" id="PF02073">
    <property type="entry name" value="Peptidase_M29"/>
    <property type="match status" value="1"/>
</dbReference>
<dbReference type="Gene3D" id="3.40.1830.10">
    <property type="entry name" value="Thermophilic metalloprotease (M29)"/>
    <property type="match status" value="1"/>
</dbReference>
<keyword evidence="5 10" id="KW-0031">Aminopeptidase</keyword>
<evidence type="ECO:0000256" key="6">
    <source>
        <dbReference type="ARBA" id="ARBA00022670"/>
    </source>
</evidence>
<dbReference type="GO" id="GO:0006508">
    <property type="term" value="P:proteolysis"/>
    <property type="evidence" value="ECO:0007669"/>
    <property type="project" value="UniProtKB-KW"/>
</dbReference>